<keyword evidence="2" id="KW-1185">Reference proteome</keyword>
<geneLocation type="plasmid" evidence="1 2">
    <name>1</name>
</geneLocation>
<dbReference type="KEGG" id="rti:DC20_21825"/>
<reference evidence="1 2" key="1">
    <citation type="submission" date="2015-08" db="EMBL/GenBank/DDBJ databases">
        <title>Complete genome sequence of Rufibacter tibetensis strain 1351t, a radiation-resistant bacterium from tibet plateau.</title>
        <authorList>
            <person name="Dai J."/>
        </authorList>
    </citation>
    <scope>NUCLEOTIDE SEQUENCE [LARGE SCALE GENOMIC DNA]</scope>
    <source>
        <strain evidence="1 2">1351</strain>
        <plasmid evidence="1 2">1</plasmid>
    </source>
</reference>
<dbReference type="EMBL" id="CP012644">
    <property type="protein sequence ID" value="ALJ01693.1"/>
    <property type="molecule type" value="Genomic_DNA"/>
</dbReference>
<proteinExistence type="predicted"/>
<dbReference type="AlphaFoldDB" id="A0A0P0C8P5"/>
<keyword evidence="1" id="KW-0614">Plasmid</keyword>
<accession>A0A0P0C8P5</accession>
<sequence>MVKEELMGSARNWVLREAGCATIVDLGKLNDKEQYPSLIGLGSYGKSVAVEVIPCLEKYLKEWKAGKFLAPRKGVGKFRFICVPVDLISREELPKNWGLLYAGADGQITSPHNPYCPKRGNVWRNGFDDHGMDDLLRLVESHDHSFKNLQYKSLLH</sequence>
<protein>
    <submittedName>
        <fullName evidence="1">Uncharacterized protein</fullName>
    </submittedName>
</protein>
<dbReference type="OrthoDB" id="198812at2"/>
<dbReference type="PATRIC" id="fig|512763.3.peg.4804"/>
<gene>
    <name evidence="1" type="ORF">DC20_21825</name>
</gene>
<evidence type="ECO:0000313" key="1">
    <source>
        <dbReference type="EMBL" id="ALJ01693.1"/>
    </source>
</evidence>
<dbReference type="Proteomes" id="UP000061382">
    <property type="component" value="Plasmid 1"/>
</dbReference>
<organism evidence="1 2">
    <name type="scientific">Rufibacter tibetensis</name>
    <dbReference type="NCBI Taxonomy" id="512763"/>
    <lineage>
        <taxon>Bacteria</taxon>
        <taxon>Pseudomonadati</taxon>
        <taxon>Bacteroidota</taxon>
        <taxon>Cytophagia</taxon>
        <taxon>Cytophagales</taxon>
        <taxon>Hymenobacteraceae</taxon>
        <taxon>Rufibacter</taxon>
    </lineage>
</organism>
<dbReference type="RefSeq" id="WP_062546159.1">
    <property type="nucleotide sequence ID" value="NZ_CP012644.1"/>
</dbReference>
<evidence type="ECO:0000313" key="2">
    <source>
        <dbReference type="Proteomes" id="UP000061382"/>
    </source>
</evidence>
<name>A0A0P0C8P5_9BACT</name>